<gene>
    <name evidence="15" type="ordered locus">Acid345_4237</name>
</gene>
<keyword evidence="6" id="KW-0004">4Fe-4S</keyword>
<comment type="similarity">
    <text evidence="4">Belongs to the [NiFe]/[NiFeSe] hydrogenase small subunit family.</text>
</comment>
<feature type="domain" description="NADH:ubiquinone oxidoreductase-like 20kDa subunit" evidence="13">
    <location>
        <begin position="73"/>
        <end position="218"/>
    </location>
</feature>
<evidence type="ECO:0000313" key="15">
    <source>
        <dbReference type="EMBL" id="ABF43237.1"/>
    </source>
</evidence>
<dbReference type="SUPFAM" id="SSF56770">
    <property type="entry name" value="HydA/Nqo6-like"/>
    <property type="match status" value="1"/>
</dbReference>
<dbReference type="GO" id="GO:0009375">
    <property type="term" value="C:ferredoxin hydrogenase complex"/>
    <property type="evidence" value="ECO:0007669"/>
    <property type="project" value="InterPro"/>
</dbReference>
<dbReference type="Gene3D" id="3.40.50.700">
    <property type="entry name" value="NADH:ubiquinone oxidoreductase-like, 20kDa subunit"/>
    <property type="match status" value="1"/>
</dbReference>
<dbReference type="GO" id="GO:0033748">
    <property type="term" value="F:hydrogenase (acceptor) activity"/>
    <property type="evidence" value="ECO:0007669"/>
    <property type="project" value="UniProtKB-EC"/>
</dbReference>
<dbReference type="InterPro" id="IPR019546">
    <property type="entry name" value="TAT_signal_bac_arc"/>
</dbReference>
<dbReference type="InterPro" id="IPR037148">
    <property type="entry name" value="NiFe-Hase_small_C_sf"/>
</dbReference>
<dbReference type="NCBIfam" id="TIGR01409">
    <property type="entry name" value="TAT_signal_seq"/>
    <property type="match status" value="1"/>
</dbReference>
<dbReference type="eggNOG" id="COG1740">
    <property type="taxonomic scope" value="Bacteria"/>
</dbReference>
<accession>Q1IIR3</accession>
<evidence type="ECO:0000256" key="7">
    <source>
        <dbReference type="ARBA" id="ARBA00022723"/>
    </source>
</evidence>
<proteinExistence type="inferred from homology"/>
<dbReference type="AlphaFoldDB" id="Q1IIR3"/>
<evidence type="ECO:0000256" key="11">
    <source>
        <dbReference type="ARBA" id="ARBA00023014"/>
    </source>
</evidence>
<feature type="domain" description="Cytochrome-c3 hydrogenase C-terminal" evidence="14">
    <location>
        <begin position="238"/>
        <end position="321"/>
    </location>
</feature>
<evidence type="ECO:0000256" key="8">
    <source>
        <dbReference type="ARBA" id="ARBA00022729"/>
    </source>
</evidence>
<dbReference type="GO" id="GO:0044569">
    <property type="term" value="C:[Ni-Fe] hydrogenase complex"/>
    <property type="evidence" value="ECO:0007669"/>
    <property type="project" value="TreeGrafter"/>
</dbReference>
<comment type="subunit">
    <text evidence="5">Heterodimer of a large and a small subunit.</text>
</comment>
<sequence>MGEKALMSKKPTIEEHLKATGVTRRSFVQLCGMLMAAAPIGLSLTSKASAQEVAKVVGKAKRPSVIWLHFQDCTGCTETLLRTSAPDVAHLILDVISLDYHETLMAASGAQAEAALQSAIADNAGKFVLVVEGAIPARDDGNYMLLNGKPAIQVIKETAAKAAAVIAMGSCASWGGVPSADPNPTGAIGVDSVISGKPIVNLPGCPPNPYNLLATVLEYVVMGKLPALDEYGRPKFAYERVIHENCPRRAHFDAGRFAATFGDEGHRKGWCLYKLGCKGPVTHAACSTRHFCEVPGVWPIGLGVPCVGCTEKSVIWQMGTFQTVPIHLATPPDTYPPVFSGSGKVGVGAAALVGAIAGAVGGATWVASQKFKSSNEAGVEHIGLDIAHVDKQKSAKVGKEE</sequence>
<evidence type="ECO:0000259" key="13">
    <source>
        <dbReference type="Pfam" id="PF01058"/>
    </source>
</evidence>
<evidence type="ECO:0000259" key="14">
    <source>
        <dbReference type="Pfam" id="PF14720"/>
    </source>
</evidence>
<dbReference type="PANTHER" id="PTHR30013:SF7">
    <property type="entry name" value="HYDROGENASE-2 SMALL CHAIN"/>
    <property type="match status" value="1"/>
</dbReference>
<reference evidence="15 16" key="1">
    <citation type="journal article" date="2009" name="Appl. Environ. Microbiol.">
        <title>Three genomes from the phylum Acidobacteria provide insight into the lifestyles of these microorganisms in soils.</title>
        <authorList>
            <person name="Ward N.L."/>
            <person name="Challacombe J.F."/>
            <person name="Janssen P.H."/>
            <person name="Henrissat B."/>
            <person name="Coutinho P.M."/>
            <person name="Wu M."/>
            <person name="Xie G."/>
            <person name="Haft D.H."/>
            <person name="Sait M."/>
            <person name="Badger J."/>
            <person name="Barabote R.D."/>
            <person name="Bradley B."/>
            <person name="Brettin T.S."/>
            <person name="Brinkac L.M."/>
            <person name="Bruce D."/>
            <person name="Creasy T."/>
            <person name="Daugherty S.C."/>
            <person name="Davidsen T.M."/>
            <person name="DeBoy R.T."/>
            <person name="Detter J.C."/>
            <person name="Dodson R.J."/>
            <person name="Durkin A.S."/>
            <person name="Ganapathy A."/>
            <person name="Gwinn-Giglio M."/>
            <person name="Han C.S."/>
            <person name="Khouri H."/>
            <person name="Kiss H."/>
            <person name="Kothari S.P."/>
            <person name="Madupu R."/>
            <person name="Nelson K.E."/>
            <person name="Nelson W.C."/>
            <person name="Paulsen I."/>
            <person name="Penn K."/>
            <person name="Ren Q."/>
            <person name="Rosovitz M.J."/>
            <person name="Selengut J.D."/>
            <person name="Shrivastava S."/>
            <person name="Sullivan S.A."/>
            <person name="Tapia R."/>
            <person name="Thompson L.S."/>
            <person name="Watkins K.L."/>
            <person name="Yang Q."/>
            <person name="Yu C."/>
            <person name="Zafar N."/>
            <person name="Zhou L."/>
            <person name="Kuske C.R."/>
        </authorList>
    </citation>
    <scope>NUCLEOTIDE SEQUENCE [LARGE SCALE GENOMIC DNA]</scope>
    <source>
        <strain evidence="15 16">Ellin345</strain>
    </source>
</reference>
<evidence type="ECO:0000256" key="12">
    <source>
        <dbReference type="ARBA" id="ARBA00023291"/>
    </source>
</evidence>
<evidence type="ECO:0000256" key="3">
    <source>
        <dbReference type="ARBA" id="ARBA00004196"/>
    </source>
</evidence>
<evidence type="ECO:0000256" key="9">
    <source>
        <dbReference type="ARBA" id="ARBA00023002"/>
    </source>
</evidence>
<dbReference type="EMBL" id="CP000360">
    <property type="protein sequence ID" value="ABF43237.1"/>
    <property type="molecule type" value="Genomic_DNA"/>
</dbReference>
<evidence type="ECO:0000256" key="6">
    <source>
        <dbReference type="ARBA" id="ARBA00022485"/>
    </source>
</evidence>
<dbReference type="InterPro" id="IPR006311">
    <property type="entry name" value="TAT_signal"/>
</dbReference>
<dbReference type="PROSITE" id="PS51318">
    <property type="entry name" value="TAT"/>
    <property type="match status" value="1"/>
</dbReference>
<dbReference type="GO" id="GO:0008901">
    <property type="term" value="F:ferredoxin hydrogenase activity"/>
    <property type="evidence" value="ECO:0007669"/>
    <property type="project" value="InterPro"/>
</dbReference>
<comment type="cofactor">
    <cofactor evidence="2">
        <name>[4Fe-4S] cluster</name>
        <dbReference type="ChEBI" id="CHEBI:49883"/>
    </cofactor>
</comment>
<dbReference type="STRING" id="204669.Acid345_4237"/>
<name>Q1IIR3_KORVE</name>
<dbReference type="GO" id="GO:0046872">
    <property type="term" value="F:metal ion binding"/>
    <property type="evidence" value="ECO:0007669"/>
    <property type="project" value="UniProtKB-KW"/>
</dbReference>
<dbReference type="Gene3D" id="4.10.480.10">
    <property type="entry name" value="Cytochrome-c3 hydrogenase, C-terminal domain"/>
    <property type="match status" value="1"/>
</dbReference>
<comment type="subcellular location">
    <subcellularLocation>
        <location evidence="3">Cell envelope</location>
    </subcellularLocation>
</comment>
<dbReference type="GO" id="GO:0051538">
    <property type="term" value="F:3 iron, 4 sulfur cluster binding"/>
    <property type="evidence" value="ECO:0007669"/>
    <property type="project" value="UniProtKB-KW"/>
</dbReference>
<dbReference type="InterPro" id="IPR027394">
    <property type="entry name" value="Cytochrome-c3_hydrogenase_C"/>
</dbReference>
<dbReference type="InterPro" id="IPR001821">
    <property type="entry name" value="NiFe_hydrogenase_ssu"/>
</dbReference>
<protein>
    <submittedName>
        <fullName evidence="15">Hydrogenase (NiFe) small subunit (HydA)</fullName>
        <ecNumber evidence="15">1.12.99.6</ecNumber>
    </submittedName>
</protein>
<organism evidence="15 16">
    <name type="scientific">Koribacter versatilis (strain Ellin345)</name>
    <dbReference type="NCBI Taxonomy" id="204669"/>
    <lineage>
        <taxon>Bacteria</taxon>
        <taxon>Pseudomonadati</taxon>
        <taxon>Acidobacteriota</taxon>
        <taxon>Terriglobia</taxon>
        <taxon>Terriglobales</taxon>
        <taxon>Candidatus Korobacteraceae</taxon>
        <taxon>Candidatus Korobacter</taxon>
    </lineage>
</organism>
<keyword evidence="16" id="KW-1185">Reference proteome</keyword>
<dbReference type="HOGENOM" id="CLU_046107_0_1_0"/>
<evidence type="ECO:0000256" key="4">
    <source>
        <dbReference type="ARBA" id="ARBA00006605"/>
    </source>
</evidence>
<dbReference type="NCBIfam" id="TIGR00391">
    <property type="entry name" value="hydA"/>
    <property type="match status" value="1"/>
</dbReference>
<dbReference type="GO" id="GO:0009061">
    <property type="term" value="P:anaerobic respiration"/>
    <property type="evidence" value="ECO:0007669"/>
    <property type="project" value="TreeGrafter"/>
</dbReference>
<dbReference type="InterPro" id="IPR006137">
    <property type="entry name" value="NADH_UbQ_OxRdtase-like_20kDa"/>
</dbReference>
<dbReference type="Proteomes" id="UP000002432">
    <property type="component" value="Chromosome"/>
</dbReference>
<comment type="cofactor">
    <cofactor evidence="1">
        <name>[3Fe-4S] cluster</name>
        <dbReference type="ChEBI" id="CHEBI:21137"/>
    </cofactor>
</comment>
<dbReference type="EC" id="1.12.99.6" evidence="15"/>
<keyword evidence="7" id="KW-0479">Metal-binding</keyword>
<dbReference type="Pfam" id="PF14720">
    <property type="entry name" value="NiFe_hyd_SSU_C"/>
    <property type="match status" value="1"/>
</dbReference>
<keyword evidence="8" id="KW-0732">Signal</keyword>
<keyword evidence="12" id="KW-0003">3Fe-4S</keyword>
<dbReference type="GO" id="GO:0030313">
    <property type="term" value="C:cell envelope"/>
    <property type="evidence" value="ECO:0007669"/>
    <property type="project" value="UniProtKB-SubCell"/>
</dbReference>
<evidence type="ECO:0000313" key="16">
    <source>
        <dbReference type="Proteomes" id="UP000002432"/>
    </source>
</evidence>
<evidence type="ECO:0000256" key="1">
    <source>
        <dbReference type="ARBA" id="ARBA00001927"/>
    </source>
</evidence>
<keyword evidence="9 15" id="KW-0560">Oxidoreductase</keyword>
<keyword evidence="11" id="KW-0411">Iron-sulfur</keyword>
<dbReference type="GO" id="GO:0016020">
    <property type="term" value="C:membrane"/>
    <property type="evidence" value="ECO:0007669"/>
    <property type="project" value="TreeGrafter"/>
</dbReference>
<dbReference type="Pfam" id="PF01058">
    <property type="entry name" value="Oxidored_q6"/>
    <property type="match status" value="1"/>
</dbReference>
<dbReference type="GO" id="GO:0051539">
    <property type="term" value="F:4 iron, 4 sulfur cluster binding"/>
    <property type="evidence" value="ECO:0007669"/>
    <property type="project" value="UniProtKB-KW"/>
</dbReference>
<dbReference type="KEGG" id="aba:Acid345_4237"/>
<evidence type="ECO:0000256" key="10">
    <source>
        <dbReference type="ARBA" id="ARBA00023004"/>
    </source>
</evidence>
<dbReference type="InterPro" id="IPR037024">
    <property type="entry name" value="NiFe_Hase_small_N_sf"/>
</dbReference>
<evidence type="ECO:0000256" key="5">
    <source>
        <dbReference type="ARBA" id="ARBA00011771"/>
    </source>
</evidence>
<evidence type="ECO:0000256" key="2">
    <source>
        <dbReference type="ARBA" id="ARBA00001966"/>
    </source>
</evidence>
<dbReference type="EnsemblBacteria" id="ABF43237">
    <property type="protein sequence ID" value="ABF43237"/>
    <property type="gene ID" value="Acid345_4237"/>
</dbReference>
<dbReference type="PRINTS" id="PR00614">
    <property type="entry name" value="NIHGNASESMLL"/>
</dbReference>
<dbReference type="GO" id="GO:0009055">
    <property type="term" value="F:electron transfer activity"/>
    <property type="evidence" value="ECO:0007669"/>
    <property type="project" value="TreeGrafter"/>
</dbReference>
<keyword evidence="10" id="KW-0408">Iron</keyword>
<dbReference type="PANTHER" id="PTHR30013">
    <property type="entry name" value="NIFE / NIFESE HYDROGENASE SMALL SUBUNIT FAMILY MEMBER"/>
    <property type="match status" value="1"/>
</dbReference>